<evidence type="ECO:0000313" key="5">
    <source>
        <dbReference type="Proteomes" id="UP001652504"/>
    </source>
</evidence>
<keyword evidence="5" id="KW-1185">Reference proteome</keyword>
<sequence>MTLPIALIEQDARLRDALALSLTTVGGYDVDTYARPCDMSLPASTYSHLLTNITAIKALQWPVNTVTYSAHPVTLTRRFPHIILGKIPAFSEQVRSISATMTAIKQDFADITAFIYEIEKLKQVERRIKPKGLSRYENSAEHSWHIALLAQSLMPYAENPVDPLRVVTMLLIHDIVEIDTGDKFAYVAEHDDFENEHQAAKRIFGLLPDPMASTYLSMWEEFEAAKSHDAQFAKAIDRLMPVLQNLNNGCQSWLEHGITVEQVLKKNAGVAKASEALWMHVTDLVKQKAQEVGVPLS</sequence>
<keyword evidence="2" id="KW-0378">Hydrolase</keyword>
<accession>A0ABT3AC37</accession>
<evidence type="ECO:0000256" key="2">
    <source>
        <dbReference type="ARBA" id="ARBA00022801"/>
    </source>
</evidence>
<dbReference type="Pfam" id="PF13023">
    <property type="entry name" value="HD_3"/>
    <property type="match status" value="1"/>
</dbReference>
<protein>
    <submittedName>
        <fullName evidence="4">HD domain-containing protein</fullName>
    </submittedName>
</protein>
<evidence type="ECO:0000256" key="1">
    <source>
        <dbReference type="ARBA" id="ARBA00022723"/>
    </source>
</evidence>
<dbReference type="InterPro" id="IPR039356">
    <property type="entry name" value="YfbR/HDDC2"/>
</dbReference>
<proteinExistence type="predicted"/>
<dbReference type="PANTHER" id="PTHR11845:SF13">
    <property type="entry name" value="5'-DEOXYNUCLEOTIDASE HDDC2"/>
    <property type="match status" value="1"/>
</dbReference>
<dbReference type="EMBL" id="JAOWKX010000009">
    <property type="protein sequence ID" value="MCV2886218.1"/>
    <property type="molecule type" value="Genomic_DNA"/>
</dbReference>
<gene>
    <name evidence="4" type="ORF">OE749_16110</name>
</gene>
<dbReference type="SUPFAM" id="SSF109604">
    <property type="entry name" value="HD-domain/PDEase-like"/>
    <property type="match status" value="1"/>
</dbReference>
<dbReference type="Proteomes" id="UP001652504">
    <property type="component" value="Unassembled WGS sequence"/>
</dbReference>
<comment type="caution">
    <text evidence="4">The sequence shown here is derived from an EMBL/GenBank/DDBJ whole genome shotgun (WGS) entry which is preliminary data.</text>
</comment>
<evidence type="ECO:0000313" key="4">
    <source>
        <dbReference type="EMBL" id="MCV2886218.1"/>
    </source>
</evidence>
<organism evidence="4 5">
    <name type="scientific">Fluctibacter corallii</name>
    <dbReference type="NCBI Taxonomy" id="2984329"/>
    <lineage>
        <taxon>Bacteria</taxon>
        <taxon>Pseudomonadati</taxon>
        <taxon>Pseudomonadota</taxon>
        <taxon>Gammaproteobacteria</taxon>
        <taxon>Alteromonadales</taxon>
        <taxon>Alteromonadaceae</taxon>
        <taxon>Fluctibacter</taxon>
    </lineage>
</organism>
<feature type="domain" description="HD" evidence="3">
    <location>
        <begin position="118"/>
        <end position="278"/>
    </location>
</feature>
<reference evidence="4 5" key="1">
    <citation type="submission" date="2022-10" db="EMBL/GenBank/DDBJ databases">
        <title>Aestuariibacter sp. AA17 isolated from Montipora capitata coral fragment.</title>
        <authorList>
            <person name="Emsley S.A."/>
            <person name="Pfannmuller K.M."/>
            <person name="Loughran R.M."/>
            <person name="Shlafstein M."/>
            <person name="Papke E."/>
            <person name="Saw J.H."/>
            <person name="Ushijima B."/>
            <person name="Videau P."/>
        </authorList>
    </citation>
    <scope>NUCLEOTIDE SEQUENCE [LARGE SCALE GENOMIC DNA]</scope>
    <source>
        <strain evidence="4 5">AA17</strain>
    </source>
</reference>
<keyword evidence="1" id="KW-0479">Metal-binding</keyword>
<dbReference type="PANTHER" id="PTHR11845">
    <property type="entry name" value="5'-DEOXYNUCLEOTIDASE HDDC2"/>
    <property type="match status" value="1"/>
</dbReference>
<name>A0ABT3AC37_9ALTE</name>
<evidence type="ECO:0000259" key="3">
    <source>
        <dbReference type="Pfam" id="PF13023"/>
    </source>
</evidence>
<dbReference type="InterPro" id="IPR006674">
    <property type="entry name" value="HD_domain"/>
</dbReference>
<dbReference type="Gene3D" id="1.10.3210.10">
    <property type="entry name" value="Hypothetical protein af1432"/>
    <property type="match status" value="1"/>
</dbReference>